<protein>
    <submittedName>
        <fullName evidence="3">Putative regulatory protein, FmdB family</fullName>
    </submittedName>
</protein>
<gene>
    <name evidence="3" type="ORF">SAMN00808754_0431</name>
</gene>
<feature type="region of interest" description="Disordered" evidence="1">
    <location>
        <begin position="58"/>
        <end position="80"/>
    </location>
</feature>
<dbReference type="PANTHER" id="PTHR34404:SF2">
    <property type="entry name" value="CONSERVED SERINE RICH PROTEIN"/>
    <property type="match status" value="1"/>
</dbReference>
<dbReference type="InterPro" id="IPR013429">
    <property type="entry name" value="Regulatory_FmdB_Zinc_ribbon"/>
</dbReference>
<evidence type="ECO:0000313" key="4">
    <source>
        <dbReference type="Proteomes" id="UP000192569"/>
    </source>
</evidence>
<keyword evidence="4" id="KW-1185">Reference proteome</keyword>
<dbReference type="RefSeq" id="WP_084663585.1">
    <property type="nucleotide sequence ID" value="NZ_LT838272.1"/>
</dbReference>
<dbReference type="AlphaFoldDB" id="A0A1W1VDD3"/>
<evidence type="ECO:0000259" key="2">
    <source>
        <dbReference type="SMART" id="SM00834"/>
    </source>
</evidence>
<organism evidence="3 4">
    <name type="scientific">Thermanaeromonas toyohensis ToBE</name>
    <dbReference type="NCBI Taxonomy" id="698762"/>
    <lineage>
        <taxon>Bacteria</taxon>
        <taxon>Bacillati</taxon>
        <taxon>Bacillota</taxon>
        <taxon>Clostridia</taxon>
        <taxon>Neomoorellales</taxon>
        <taxon>Neomoorellaceae</taxon>
        <taxon>Thermanaeromonas</taxon>
    </lineage>
</organism>
<dbReference type="OrthoDB" id="9813321at2"/>
<evidence type="ECO:0000256" key="1">
    <source>
        <dbReference type="SAM" id="MobiDB-lite"/>
    </source>
</evidence>
<dbReference type="STRING" id="698762.SAMN00808754_0431"/>
<proteinExistence type="predicted"/>
<dbReference type="EMBL" id="LT838272">
    <property type="protein sequence ID" value="SMB91378.1"/>
    <property type="molecule type" value="Genomic_DNA"/>
</dbReference>
<dbReference type="NCBIfam" id="TIGR02605">
    <property type="entry name" value="CxxC_CxxC_SSSS"/>
    <property type="match status" value="1"/>
</dbReference>
<sequence>MPIYEYKCGKCGTFETEQRITEPPLATCPTCGGPVKRLISGKISVIYKGSGFHTTDYRSKEYKEKAKSESENKGDAKAAS</sequence>
<dbReference type="Pfam" id="PF09723">
    <property type="entry name" value="Zn_ribbon_8"/>
    <property type="match status" value="1"/>
</dbReference>
<name>A0A1W1VDD3_9FIRM</name>
<accession>A0A1W1VDD3</accession>
<evidence type="ECO:0000313" key="3">
    <source>
        <dbReference type="EMBL" id="SMB91378.1"/>
    </source>
</evidence>
<feature type="domain" description="Putative regulatory protein FmdB zinc ribbon" evidence="2">
    <location>
        <begin position="1"/>
        <end position="40"/>
    </location>
</feature>
<dbReference type="SMART" id="SM00834">
    <property type="entry name" value="CxxC_CXXC_SSSS"/>
    <property type="match status" value="1"/>
</dbReference>
<reference evidence="3 4" key="1">
    <citation type="submission" date="2017-04" db="EMBL/GenBank/DDBJ databases">
        <authorList>
            <person name="Afonso C.L."/>
            <person name="Miller P.J."/>
            <person name="Scott M.A."/>
            <person name="Spackman E."/>
            <person name="Goraichik I."/>
            <person name="Dimitrov K.M."/>
            <person name="Suarez D.L."/>
            <person name="Swayne D.E."/>
        </authorList>
    </citation>
    <scope>NUCLEOTIDE SEQUENCE [LARGE SCALE GENOMIC DNA]</scope>
    <source>
        <strain evidence="3 4">ToBE</strain>
    </source>
</reference>
<dbReference type="PANTHER" id="PTHR34404">
    <property type="entry name" value="REGULATORY PROTEIN, FMDB FAMILY"/>
    <property type="match status" value="1"/>
</dbReference>
<dbReference type="Proteomes" id="UP000192569">
    <property type="component" value="Chromosome I"/>
</dbReference>